<dbReference type="InterPro" id="IPR020025">
    <property type="entry name" value="PseB"/>
</dbReference>
<dbReference type="Pfam" id="PF02719">
    <property type="entry name" value="Polysacc_synt_2"/>
    <property type="match status" value="1"/>
</dbReference>
<evidence type="ECO:0000256" key="1">
    <source>
        <dbReference type="ARBA" id="ARBA00007430"/>
    </source>
</evidence>
<dbReference type="CDD" id="cd05237">
    <property type="entry name" value="UDP_invert_4-6DH_SDR_e"/>
    <property type="match status" value="1"/>
</dbReference>
<dbReference type="NCBIfam" id="TIGR03589">
    <property type="entry name" value="PseB"/>
    <property type="match status" value="1"/>
</dbReference>
<dbReference type="Proteomes" id="UP000176662">
    <property type="component" value="Unassembled WGS sequence"/>
</dbReference>
<proteinExistence type="inferred from homology"/>
<dbReference type="InterPro" id="IPR051203">
    <property type="entry name" value="Polysaccharide_Synthase-Rel"/>
</dbReference>
<organism evidence="3 4">
    <name type="scientific">Candidatus Nealsonbacteria bacterium RBG_13_38_11</name>
    <dbReference type="NCBI Taxonomy" id="1801662"/>
    <lineage>
        <taxon>Bacteria</taxon>
        <taxon>Candidatus Nealsoniibacteriota</taxon>
    </lineage>
</organism>
<dbReference type="PANTHER" id="PTHR43318">
    <property type="entry name" value="UDP-N-ACETYLGLUCOSAMINE 4,6-DEHYDRATASE"/>
    <property type="match status" value="1"/>
</dbReference>
<dbReference type="EMBL" id="MHLX01000042">
    <property type="protein sequence ID" value="OGZ18326.1"/>
    <property type="molecule type" value="Genomic_DNA"/>
</dbReference>
<sequence length="327" mass="37290">MDFNNKTILVTGGCGSFGQKFTEIILKEYNPQSIRIYDNRELAEVKMERKLNDSRLRFFIGDVRDKNRLNRAMNGVEIVVHAAALKHVSICEFNPIEAVRTNIEGAINIIDAAIDNSVEKVMVISTDKAVYPVNLYGSTKMVAEKLFIQANSYVGERKTIFSCVRYGNVIASSGSVIPLFKGQKEKGEITITDEKMTRFLITLEQGIHFVIKSIEFMKGGEIFIPKIPSMKIVDLAEVIAPEAKKKIIGIRPGEKLHEILLTKEEAKHAKEFDEYFIIEPEFHFWKESNLDGGKALAERFEYTSKINDKWMTKEEMENILKNIEIEK</sequence>
<name>A0A1G2DXM1_9BACT</name>
<reference evidence="3 4" key="1">
    <citation type="journal article" date="2016" name="Nat. Commun.">
        <title>Thousands of microbial genomes shed light on interconnected biogeochemical processes in an aquifer system.</title>
        <authorList>
            <person name="Anantharaman K."/>
            <person name="Brown C.T."/>
            <person name="Hug L.A."/>
            <person name="Sharon I."/>
            <person name="Castelle C.J."/>
            <person name="Probst A.J."/>
            <person name="Thomas B.C."/>
            <person name="Singh A."/>
            <person name="Wilkins M.J."/>
            <person name="Karaoz U."/>
            <person name="Brodie E.L."/>
            <person name="Williams K.H."/>
            <person name="Hubbard S.S."/>
            <person name="Banfield J.F."/>
        </authorList>
    </citation>
    <scope>NUCLEOTIDE SEQUENCE [LARGE SCALE GENOMIC DNA]</scope>
</reference>
<dbReference type="InterPro" id="IPR036291">
    <property type="entry name" value="NAD(P)-bd_dom_sf"/>
</dbReference>
<gene>
    <name evidence="3" type="ORF">A2Z68_00300</name>
</gene>
<dbReference type="SUPFAM" id="SSF51735">
    <property type="entry name" value="NAD(P)-binding Rossmann-fold domains"/>
    <property type="match status" value="1"/>
</dbReference>
<dbReference type="PANTHER" id="PTHR43318:SF2">
    <property type="entry name" value="UDP-N-ACETYLGLUCOSAMINE 4,6-DEHYDRATASE (INVERTING)"/>
    <property type="match status" value="1"/>
</dbReference>
<accession>A0A1G2DXM1</accession>
<evidence type="ECO:0000259" key="2">
    <source>
        <dbReference type="Pfam" id="PF02719"/>
    </source>
</evidence>
<dbReference type="Gene3D" id="3.40.50.720">
    <property type="entry name" value="NAD(P)-binding Rossmann-like Domain"/>
    <property type="match status" value="1"/>
</dbReference>
<comment type="caution">
    <text evidence="3">The sequence shown here is derived from an EMBL/GenBank/DDBJ whole genome shotgun (WGS) entry which is preliminary data.</text>
</comment>
<protein>
    <submittedName>
        <fullName evidence="3">UDP-N-acetylglucosamine 4,6-dehydratase (Inverting)</fullName>
    </submittedName>
</protein>
<dbReference type="InterPro" id="IPR003869">
    <property type="entry name" value="Polysac_CapD-like"/>
</dbReference>
<feature type="domain" description="Polysaccharide biosynthesis protein CapD-like" evidence="2">
    <location>
        <begin position="8"/>
        <end position="279"/>
    </location>
</feature>
<evidence type="ECO:0000313" key="3">
    <source>
        <dbReference type="EMBL" id="OGZ18326.1"/>
    </source>
</evidence>
<comment type="similarity">
    <text evidence="1">Belongs to the polysaccharide synthase family.</text>
</comment>
<evidence type="ECO:0000313" key="4">
    <source>
        <dbReference type="Proteomes" id="UP000176662"/>
    </source>
</evidence>
<dbReference type="AlphaFoldDB" id="A0A1G2DXM1"/>